<dbReference type="Proteomes" id="UP000321113">
    <property type="component" value="Unassembled WGS sequence"/>
</dbReference>
<dbReference type="EMBL" id="BJXK01000001">
    <property type="protein sequence ID" value="GEM77867.1"/>
    <property type="molecule type" value="Genomic_DNA"/>
</dbReference>
<evidence type="ECO:0000256" key="1">
    <source>
        <dbReference type="SAM" id="MobiDB-lite"/>
    </source>
</evidence>
<gene>
    <name evidence="2" type="ORF">VSU01S_01120</name>
</gene>
<dbReference type="OrthoDB" id="5906584at2"/>
<feature type="region of interest" description="Disordered" evidence="1">
    <location>
        <begin position="90"/>
        <end position="176"/>
    </location>
</feature>
<organism evidence="2 3">
    <name type="scientific">Vibrio superstes NBRC 103154</name>
    <dbReference type="NCBI Taxonomy" id="1219062"/>
    <lineage>
        <taxon>Bacteria</taxon>
        <taxon>Pseudomonadati</taxon>
        <taxon>Pseudomonadota</taxon>
        <taxon>Gammaproteobacteria</taxon>
        <taxon>Vibrionales</taxon>
        <taxon>Vibrionaceae</taxon>
        <taxon>Vibrio</taxon>
    </lineage>
</organism>
<sequence>MRFFTKNRSSKKRIIEEWVYERVADELEMGEIRKGLWTKARGMSDGDANKCESIYIQLRAESIVDEAKIIHEADETQIKELKIKLKEMEKKATAQLSNSEPNSLRNKNPETHDNLELPDDMPSYLKPRNATSKGIPKNENKYEQLQAMNLHDEQKEGDLAEKQSKSRFLGRILPPR</sequence>
<evidence type="ECO:0000313" key="3">
    <source>
        <dbReference type="Proteomes" id="UP000321113"/>
    </source>
</evidence>
<comment type="caution">
    <text evidence="2">The sequence shown here is derived from an EMBL/GenBank/DDBJ whole genome shotgun (WGS) entry which is preliminary data.</text>
</comment>
<dbReference type="AlphaFoldDB" id="A0A511QL11"/>
<protein>
    <submittedName>
        <fullName evidence="2">Uncharacterized protein</fullName>
    </submittedName>
</protein>
<dbReference type="RefSeq" id="WP_119008945.1">
    <property type="nucleotide sequence ID" value="NZ_BJXK01000001.1"/>
</dbReference>
<feature type="compositionally biased region" description="Basic and acidic residues" evidence="1">
    <location>
        <begin position="150"/>
        <end position="164"/>
    </location>
</feature>
<accession>A0A511QL11</accession>
<evidence type="ECO:0000313" key="2">
    <source>
        <dbReference type="EMBL" id="GEM77867.1"/>
    </source>
</evidence>
<reference evidence="2 3" key="1">
    <citation type="submission" date="2019-07" db="EMBL/GenBank/DDBJ databases">
        <title>Whole genome shotgun sequence of Vibrio superstes NBRC 103154.</title>
        <authorList>
            <person name="Hosoyama A."/>
            <person name="Uohara A."/>
            <person name="Ohji S."/>
            <person name="Ichikawa N."/>
        </authorList>
    </citation>
    <scope>NUCLEOTIDE SEQUENCE [LARGE SCALE GENOMIC DNA]</scope>
    <source>
        <strain evidence="2 3">NBRC 103154</strain>
    </source>
</reference>
<feature type="compositionally biased region" description="Polar residues" evidence="1">
    <location>
        <begin position="94"/>
        <end position="106"/>
    </location>
</feature>
<keyword evidence="3" id="KW-1185">Reference proteome</keyword>
<proteinExistence type="predicted"/>
<name>A0A511QL11_9VIBR</name>